<dbReference type="OrthoDB" id="111460at2"/>
<keyword evidence="4" id="KW-1185">Reference proteome</keyword>
<dbReference type="AlphaFoldDB" id="A0A4Q1SJJ8"/>
<keyword evidence="2" id="KW-0732">Signal</keyword>
<dbReference type="EMBL" id="SDMK01000001">
    <property type="protein sequence ID" value="RXS97613.1"/>
    <property type="molecule type" value="Genomic_DNA"/>
</dbReference>
<feature type="region of interest" description="Disordered" evidence="1">
    <location>
        <begin position="215"/>
        <end position="236"/>
    </location>
</feature>
<reference evidence="3 4" key="1">
    <citation type="journal article" date="2016" name="Int. J. Syst. Evol. Microbiol.">
        <title>Acidipila dinghuensis sp. nov., an acidobacterium isolated from forest soil.</title>
        <authorList>
            <person name="Jiang Y.W."/>
            <person name="Wang J."/>
            <person name="Chen M.H."/>
            <person name="Lv Y.Y."/>
            <person name="Qiu L.H."/>
        </authorList>
    </citation>
    <scope>NUCLEOTIDE SEQUENCE [LARGE SCALE GENOMIC DNA]</scope>
    <source>
        <strain evidence="3 4">DHOF10</strain>
    </source>
</reference>
<feature type="chain" id="PRO_5020224545" evidence="2">
    <location>
        <begin position="32"/>
        <end position="285"/>
    </location>
</feature>
<comment type="caution">
    <text evidence="3">The sequence shown here is derived from an EMBL/GenBank/DDBJ whole genome shotgun (WGS) entry which is preliminary data.</text>
</comment>
<evidence type="ECO:0000256" key="1">
    <source>
        <dbReference type="SAM" id="MobiDB-lite"/>
    </source>
</evidence>
<protein>
    <submittedName>
        <fullName evidence="3">Uncharacterized protein</fullName>
    </submittedName>
</protein>
<evidence type="ECO:0000313" key="3">
    <source>
        <dbReference type="EMBL" id="RXS97613.1"/>
    </source>
</evidence>
<dbReference type="Proteomes" id="UP000290253">
    <property type="component" value="Unassembled WGS sequence"/>
</dbReference>
<feature type="signal peptide" evidence="2">
    <location>
        <begin position="1"/>
        <end position="31"/>
    </location>
</feature>
<name>A0A4Q1SJJ8_9BACT</name>
<organism evidence="3 4">
    <name type="scientific">Silvibacterium dinghuense</name>
    <dbReference type="NCBI Taxonomy" id="1560006"/>
    <lineage>
        <taxon>Bacteria</taxon>
        <taxon>Pseudomonadati</taxon>
        <taxon>Acidobacteriota</taxon>
        <taxon>Terriglobia</taxon>
        <taxon>Terriglobales</taxon>
        <taxon>Acidobacteriaceae</taxon>
        <taxon>Silvibacterium</taxon>
    </lineage>
</organism>
<sequence length="285" mass="29983">MQVLRSCVRKVVFGSVVALALAVSLLPSAMAQGDIVTALKQKYRLSEINMQGVVVNPGTVFTVEADGINAEPYPTMITFENPVVDGQVKQRSKGLGFLKSSNLQILQPGQKVYITKINSSSGNDDELKVTIITSDAVLATYSNGAYGGQYQAAKRYSTTLAFKLPKGALTQMSLDDASKMIEAILSINAADQVRVHDAGVVTRSCEPHCAISATTGAPVGTPSAEPGGAPAGSNGTPTISLGQSIDQVTGVMGQPQQIVDLGSKKIYKYPDMKVVFVDGKVSDVQ</sequence>
<proteinExistence type="predicted"/>
<accession>A0A4Q1SJJ8</accession>
<gene>
    <name evidence="3" type="ORF">ESZ00_06950</name>
</gene>
<evidence type="ECO:0000256" key="2">
    <source>
        <dbReference type="SAM" id="SignalP"/>
    </source>
</evidence>
<dbReference type="RefSeq" id="WP_129207392.1">
    <property type="nucleotide sequence ID" value="NZ_BMGU01000001.1"/>
</dbReference>
<evidence type="ECO:0000313" key="4">
    <source>
        <dbReference type="Proteomes" id="UP000290253"/>
    </source>
</evidence>